<dbReference type="InterPro" id="IPR043128">
    <property type="entry name" value="Rev_trsase/Diguanyl_cyclase"/>
</dbReference>
<dbReference type="EMBL" id="FMXN01000011">
    <property type="protein sequence ID" value="SDB46679.1"/>
    <property type="molecule type" value="Genomic_DNA"/>
</dbReference>
<evidence type="ECO:0000256" key="2">
    <source>
        <dbReference type="ARBA" id="ARBA00012528"/>
    </source>
</evidence>
<reference evidence="7" key="1">
    <citation type="submission" date="2016-10" db="EMBL/GenBank/DDBJ databases">
        <authorList>
            <person name="Varghese N."/>
            <person name="Submissions S."/>
        </authorList>
    </citation>
    <scope>NUCLEOTIDE SEQUENCE [LARGE SCALE GENOMIC DNA]</scope>
    <source>
        <strain evidence="7">CGMCC 1.10824</strain>
    </source>
</reference>
<dbReference type="GO" id="GO:1902201">
    <property type="term" value="P:negative regulation of bacterial-type flagellum-dependent cell motility"/>
    <property type="evidence" value="ECO:0007669"/>
    <property type="project" value="TreeGrafter"/>
</dbReference>
<dbReference type="SMART" id="SM00065">
    <property type="entry name" value="GAF"/>
    <property type="match status" value="1"/>
</dbReference>
<accession>A0A1G6DNI8</accession>
<dbReference type="Pfam" id="PF01590">
    <property type="entry name" value="GAF"/>
    <property type="match status" value="1"/>
</dbReference>
<dbReference type="PANTHER" id="PTHR45138:SF9">
    <property type="entry name" value="DIGUANYLATE CYCLASE DGCM-RELATED"/>
    <property type="match status" value="1"/>
</dbReference>
<dbReference type="RefSeq" id="WP_092593735.1">
    <property type="nucleotide sequence ID" value="NZ_FMXN01000011.1"/>
</dbReference>
<dbReference type="FunFam" id="3.30.70.270:FF:000001">
    <property type="entry name" value="Diguanylate cyclase domain protein"/>
    <property type="match status" value="1"/>
</dbReference>
<dbReference type="InterPro" id="IPR050469">
    <property type="entry name" value="Diguanylate_Cyclase"/>
</dbReference>
<dbReference type="SUPFAM" id="SSF55781">
    <property type="entry name" value="GAF domain-like"/>
    <property type="match status" value="1"/>
</dbReference>
<name>A0A1G6DNI8_9GAMM</name>
<dbReference type="SUPFAM" id="SSF55073">
    <property type="entry name" value="Nucleotide cyclase"/>
    <property type="match status" value="1"/>
</dbReference>
<dbReference type="SMART" id="SM00267">
    <property type="entry name" value="GGDEF"/>
    <property type="match status" value="1"/>
</dbReference>
<evidence type="ECO:0000313" key="6">
    <source>
        <dbReference type="EMBL" id="SDB46679.1"/>
    </source>
</evidence>
<feature type="domain" description="GGDEF" evidence="5">
    <location>
        <begin position="240"/>
        <end position="372"/>
    </location>
</feature>
<proteinExistence type="predicted"/>
<dbReference type="PANTHER" id="PTHR45138">
    <property type="entry name" value="REGULATORY COMPONENTS OF SENSORY TRANSDUCTION SYSTEM"/>
    <property type="match status" value="1"/>
</dbReference>
<dbReference type="EC" id="2.7.7.65" evidence="2"/>
<dbReference type="Proteomes" id="UP000199626">
    <property type="component" value="Unassembled WGS sequence"/>
</dbReference>
<evidence type="ECO:0000259" key="5">
    <source>
        <dbReference type="PROSITE" id="PS50887"/>
    </source>
</evidence>
<dbReference type="PROSITE" id="PS50887">
    <property type="entry name" value="GGDEF"/>
    <property type="match status" value="1"/>
</dbReference>
<dbReference type="STRING" id="1159017.SAMN02927930_01809"/>
<protein>
    <recommendedName>
        <fullName evidence="2">diguanylate cyclase</fullName>
        <ecNumber evidence="2">2.7.7.65</ecNumber>
    </recommendedName>
</protein>
<comment type="catalytic activity">
    <reaction evidence="3">
        <text>2 GTP = 3',3'-c-di-GMP + 2 diphosphate</text>
        <dbReference type="Rhea" id="RHEA:24898"/>
        <dbReference type="ChEBI" id="CHEBI:33019"/>
        <dbReference type="ChEBI" id="CHEBI:37565"/>
        <dbReference type="ChEBI" id="CHEBI:58805"/>
        <dbReference type="EC" id="2.7.7.65"/>
    </reaction>
</comment>
<evidence type="ECO:0000256" key="4">
    <source>
        <dbReference type="SAM" id="Coils"/>
    </source>
</evidence>
<dbReference type="Pfam" id="PF00990">
    <property type="entry name" value="GGDEF"/>
    <property type="match status" value="1"/>
</dbReference>
<dbReference type="InterPro" id="IPR029787">
    <property type="entry name" value="Nucleotide_cyclase"/>
</dbReference>
<dbReference type="InterPro" id="IPR003018">
    <property type="entry name" value="GAF"/>
</dbReference>
<organism evidence="6 7">
    <name type="scientific">Pseudidiomarina indica</name>
    <dbReference type="NCBI Taxonomy" id="1159017"/>
    <lineage>
        <taxon>Bacteria</taxon>
        <taxon>Pseudomonadati</taxon>
        <taxon>Pseudomonadota</taxon>
        <taxon>Gammaproteobacteria</taxon>
        <taxon>Alteromonadales</taxon>
        <taxon>Idiomarinaceae</taxon>
        <taxon>Pseudidiomarina</taxon>
    </lineage>
</organism>
<dbReference type="AlphaFoldDB" id="A0A1G6DNI8"/>
<gene>
    <name evidence="6" type="ORF">SAMN02927930_01809</name>
</gene>
<dbReference type="GO" id="GO:0005886">
    <property type="term" value="C:plasma membrane"/>
    <property type="evidence" value="ECO:0007669"/>
    <property type="project" value="TreeGrafter"/>
</dbReference>
<evidence type="ECO:0000256" key="1">
    <source>
        <dbReference type="ARBA" id="ARBA00001946"/>
    </source>
</evidence>
<feature type="coiled-coil region" evidence="4">
    <location>
        <begin position="185"/>
        <end position="212"/>
    </location>
</feature>
<sequence>MPGMPWEPSLPTSKLGDDADFGLLISAISTKLINSPLAQSHHHIEEALALLGRGDRKDRCYVFRFSDDYHTMSNTYEWTNEGIQGHQHELQNIPTRRMAYFYETIRDQGLFVVNNVHELGSEAGEFRSELVREQIGSMMAVGMYLEQRLVGFVGCDLVNRYTEWTDWDIRQLRLVADMIVNTIARHEAEQRLRLTEQKLLEANAKLAQLAREDGLTGLVNRRGLDEALDFELRRAIRGQQQLALLMVDVDFFKGINDHYGHVYGDEVLTAVAAILQTHFKRSGEVVARFGGDEFLVVCPQAIPSELVEQAEKVRLQVQQLKLHDTLSVSVSMGLYVTIPAPGTTRDSLLRQVDAAAYQAKQNGRNRLEIAPLHIK</sequence>
<dbReference type="InterPro" id="IPR000160">
    <property type="entry name" value="GGDEF_dom"/>
</dbReference>
<evidence type="ECO:0000256" key="3">
    <source>
        <dbReference type="ARBA" id="ARBA00034247"/>
    </source>
</evidence>
<keyword evidence="4" id="KW-0175">Coiled coil</keyword>
<dbReference type="NCBIfam" id="TIGR00254">
    <property type="entry name" value="GGDEF"/>
    <property type="match status" value="1"/>
</dbReference>
<dbReference type="GO" id="GO:0043709">
    <property type="term" value="P:cell adhesion involved in single-species biofilm formation"/>
    <property type="evidence" value="ECO:0007669"/>
    <property type="project" value="TreeGrafter"/>
</dbReference>
<evidence type="ECO:0000313" key="7">
    <source>
        <dbReference type="Proteomes" id="UP000199626"/>
    </source>
</evidence>
<dbReference type="OrthoDB" id="9813903at2"/>
<dbReference type="Gene3D" id="3.30.450.40">
    <property type="match status" value="1"/>
</dbReference>
<comment type="cofactor">
    <cofactor evidence="1">
        <name>Mg(2+)</name>
        <dbReference type="ChEBI" id="CHEBI:18420"/>
    </cofactor>
</comment>
<keyword evidence="7" id="KW-1185">Reference proteome</keyword>
<dbReference type="Gene3D" id="3.30.70.270">
    <property type="match status" value="1"/>
</dbReference>
<dbReference type="InterPro" id="IPR029016">
    <property type="entry name" value="GAF-like_dom_sf"/>
</dbReference>
<dbReference type="GO" id="GO:0052621">
    <property type="term" value="F:diguanylate cyclase activity"/>
    <property type="evidence" value="ECO:0007669"/>
    <property type="project" value="UniProtKB-EC"/>
</dbReference>
<dbReference type="CDD" id="cd01949">
    <property type="entry name" value="GGDEF"/>
    <property type="match status" value="1"/>
</dbReference>